<dbReference type="SUPFAM" id="SSF88946">
    <property type="entry name" value="Sigma2 domain of RNA polymerase sigma factors"/>
    <property type="match status" value="1"/>
</dbReference>
<evidence type="ECO:0000259" key="1">
    <source>
        <dbReference type="Pfam" id="PF08281"/>
    </source>
</evidence>
<reference evidence="2 3" key="1">
    <citation type="submission" date="2022-10" db="EMBL/GenBank/DDBJ databases">
        <title>Chitinophaga nivalis PC15 sp. nov., isolated from Pyeongchang county, South Korea.</title>
        <authorList>
            <person name="Trinh H.N."/>
        </authorList>
    </citation>
    <scope>NUCLEOTIDE SEQUENCE [LARGE SCALE GENOMIC DNA]</scope>
    <source>
        <strain evidence="2 3">PC14</strain>
    </source>
</reference>
<gene>
    <name evidence="2" type="ORF">OL497_30635</name>
</gene>
<dbReference type="PANTHER" id="PTHR30173:SF36">
    <property type="entry name" value="ECF RNA POLYMERASE SIGMA FACTOR SIGJ"/>
    <property type="match status" value="1"/>
</dbReference>
<dbReference type="InterPro" id="IPR014284">
    <property type="entry name" value="RNA_pol_sigma-70_dom"/>
</dbReference>
<feature type="domain" description="RNA polymerase sigma factor 70 region 4 type 2" evidence="1">
    <location>
        <begin position="106"/>
        <end position="153"/>
    </location>
</feature>
<dbReference type="InterPro" id="IPR036388">
    <property type="entry name" value="WH-like_DNA-bd_sf"/>
</dbReference>
<organism evidence="2 3">
    <name type="scientific">Chitinophaga nivalis</name>
    <dbReference type="NCBI Taxonomy" id="2991709"/>
    <lineage>
        <taxon>Bacteria</taxon>
        <taxon>Pseudomonadati</taxon>
        <taxon>Bacteroidota</taxon>
        <taxon>Chitinophagia</taxon>
        <taxon>Chitinophagales</taxon>
        <taxon>Chitinophagaceae</taxon>
        <taxon>Chitinophaga</taxon>
    </lineage>
</organism>
<dbReference type="InterPro" id="IPR013249">
    <property type="entry name" value="RNA_pol_sigma70_r4_t2"/>
</dbReference>
<evidence type="ECO:0000313" key="3">
    <source>
        <dbReference type="Proteomes" id="UP001207742"/>
    </source>
</evidence>
<sequence length="285" mass="31990">MSDEQYHLKDYQRVLFPYAYNILGSAEDAKDAIQDVLSNYVATHREGITNEKNYLIKSVVNQSINIRNRRKTVSSDDVWLPEPVATEAADANINLRDVASYSLLILLEQLNPKERAVFILKEAFGYSHEEIAEVLSSTVENSRKLLSRAKARLDPAQRPVSTGKVTPDILNNYINALTGGDTQQLESLLSKDISFFADGGTTHKVVKKTCQGLREVTDLLIYLYKTYQSALSMEIKEINHQPAILLYNGPQLISCQVFRLDETDGRIAQISVLVDPEKLKSLTIA</sequence>
<dbReference type="NCBIfam" id="TIGR02937">
    <property type="entry name" value="sigma70-ECF"/>
    <property type="match status" value="1"/>
</dbReference>
<dbReference type="InterPro" id="IPR013325">
    <property type="entry name" value="RNA_pol_sigma_r2"/>
</dbReference>
<comment type="caution">
    <text evidence="2">The sequence shown here is derived from an EMBL/GenBank/DDBJ whole genome shotgun (WGS) entry which is preliminary data.</text>
</comment>
<dbReference type="PANTHER" id="PTHR30173">
    <property type="entry name" value="SIGMA 19 FACTOR"/>
    <property type="match status" value="1"/>
</dbReference>
<dbReference type="InterPro" id="IPR032710">
    <property type="entry name" value="NTF2-like_dom_sf"/>
</dbReference>
<dbReference type="SUPFAM" id="SSF54427">
    <property type="entry name" value="NTF2-like"/>
    <property type="match status" value="1"/>
</dbReference>
<dbReference type="Pfam" id="PF08281">
    <property type="entry name" value="Sigma70_r4_2"/>
    <property type="match status" value="1"/>
</dbReference>
<protein>
    <submittedName>
        <fullName evidence="2">Sigma-70 family RNA polymerase sigma factor</fullName>
    </submittedName>
</protein>
<dbReference type="EMBL" id="JAPDNS010000002">
    <property type="protein sequence ID" value="MCW3488291.1"/>
    <property type="molecule type" value="Genomic_DNA"/>
</dbReference>
<dbReference type="RefSeq" id="WP_264735094.1">
    <property type="nucleotide sequence ID" value="NZ_JAPDNR010000001.1"/>
</dbReference>
<keyword evidence="3" id="KW-1185">Reference proteome</keyword>
<accession>A0ABT3IWC5</accession>
<dbReference type="InterPro" id="IPR013324">
    <property type="entry name" value="RNA_pol_sigma_r3/r4-like"/>
</dbReference>
<proteinExistence type="predicted"/>
<dbReference type="InterPro" id="IPR052704">
    <property type="entry name" value="ECF_Sigma-70_Domain"/>
</dbReference>
<dbReference type="Proteomes" id="UP001207742">
    <property type="component" value="Unassembled WGS sequence"/>
</dbReference>
<dbReference type="Gene3D" id="1.10.1740.10">
    <property type="match status" value="1"/>
</dbReference>
<dbReference type="CDD" id="cd06171">
    <property type="entry name" value="Sigma70_r4"/>
    <property type="match status" value="1"/>
</dbReference>
<dbReference type="SUPFAM" id="SSF88659">
    <property type="entry name" value="Sigma3 and sigma4 domains of RNA polymerase sigma factors"/>
    <property type="match status" value="1"/>
</dbReference>
<name>A0ABT3IWC5_9BACT</name>
<dbReference type="Gene3D" id="1.10.10.10">
    <property type="entry name" value="Winged helix-like DNA-binding domain superfamily/Winged helix DNA-binding domain"/>
    <property type="match status" value="1"/>
</dbReference>
<evidence type="ECO:0000313" key="2">
    <source>
        <dbReference type="EMBL" id="MCW3488291.1"/>
    </source>
</evidence>